<dbReference type="Gene3D" id="3.30.310.50">
    <property type="entry name" value="Alpha-D-phosphohexomutase, C-terminal domain"/>
    <property type="match status" value="1"/>
</dbReference>
<keyword evidence="6" id="KW-0539">Nucleus</keyword>
<evidence type="ECO:0000256" key="8">
    <source>
        <dbReference type="ARBA" id="ARBA00076355"/>
    </source>
</evidence>
<organism evidence="9 10">
    <name type="scientific">Hypothenemus hampei</name>
    <name type="common">Coffee berry borer</name>
    <dbReference type="NCBI Taxonomy" id="57062"/>
    <lineage>
        <taxon>Eukaryota</taxon>
        <taxon>Metazoa</taxon>
        <taxon>Ecdysozoa</taxon>
        <taxon>Arthropoda</taxon>
        <taxon>Hexapoda</taxon>
        <taxon>Insecta</taxon>
        <taxon>Pterygota</taxon>
        <taxon>Neoptera</taxon>
        <taxon>Endopterygota</taxon>
        <taxon>Coleoptera</taxon>
        <taxon>Polyphaga</taxon>
        <taxon>Cucujiformia</taxon>
        <taxon>Curculionidae</taxon>
        <taxon>Scolytinae</taxon>
        <taxon>Hypothenemus</taxon>
    </lineage>
</organism>
<protein>
    <recommendedName>
        <fullName evidence="8">L antigen family member 3</fullName>
    </recommendedName>
</protein>
<dbReference type="GO" id="GO:0005634">
    <property type="term" value="C:nucleus"/>
    <property type="evidence" value="ECO:0007669"/>
    <property type="project" value="UniProtKB-SubCell"/>
</dbReference>
<keyword evidence="5" id="KW-0819">tRNA processing</keyword>
<sequence>MFEEDNLKIDLEVPFADETISRIVFDVLRVDVEPKRSGVTKLLTHQENIVKASFSAKQAKQLRVSLTNFFEKIDLIVETIEVMGPPVSANYSHY</sequence>
<dbReference type="GO" id="GO:0008033">
    <property type="term" value="P:tRNA processing"/>
    <property type="evidence" value="ECO:0007669"/>
    <property type="project" value="UniProtKB-KW"/>
</dbReference>
<name>A0ABD1F6G5_HYPHA</name>
<keyword evidence="4" id="KW-0963">Cytoplasm</keyword>
<evidence type="ECO:0000256" key="5">
    <source>
        <dbReference type="ARBA" id="ARBA00022694"/>
    </source>
</evidence>
<dbReference type="PANTHER" id="PTHR31283:SF5">
    <property type="entry name" value="EKC_KEOPS COMPLEX SUBUNIT LAGE3"/>
    <property type="match status" value="1"/>
</dbReference>
<evidence type="ECO:0000256" key="4">
    <source>
        <dbReference type="ARBA" id="ARBA00022490"/>
    </source>
</evidence>
<evidence type="ECO:0000256" key="3">
    <source>
        <dbReference type="ARBA" id="ARBA00007073"/>
    </source>
</evidence>
<comment type="similarity">
    <text evidence="3">Belongs to the CTAG/PCC1 family.</text>
</comment>
<dbReference type="GO" id="GO:0005737">
    <property type="term" value="C:cytoplasm"/>
    <property type="evidence" value="ECO:0007669"/>
    <property type="project" value="UniProtKB-SubCell"/>
</dbReference>
<evidence type="ECO:0000256" key="7">
    <source>
        <dbReference type="ARBA" id="ARBA00053047"/>
    </source>
</evidence>
<dbReference type="EMBL" id="JBDJPC010000002">
    <property type="protein sequence ID" value="KAL1513180.1"/>
    <property type="molecule type" value="Genomic_DNA"/>
</dbReference>
<accession>A0ABD1F6G5</accession>
<dbReference type="PANTHER" id="PTHR31283">
    <property type="entry name" value="EKC/KEOPS COMPLEX SUBUNIT PCC1 FAMILY MEMBER"/>
    <property type="match status" value="1"/>
</dbReference>
<evidence type="ECO:0000313" key="10">
    <source>
        <dbReference type="Proteomes" id="UP001566132"/>
    </source>
</evidence>
<dbReference type="FunFam" id="3.30.310.50:FF:000005">
    <property type="entry name" value="L antigen family member 3"/>
    <property type="match status" value="1"/>
</dbReference>
<dbReference type="Proteomes" id="UP001566132">
    <property type="component" value="Unassembled WGS sequence"/>
</dbReference>
<comment type="subcellular location">
    <subcellularLocation>
        <location evidence="2">Cytoplasm</location>
    </subcellularLocation>
    <subcellularLocation>
        <location evidence="1">Nucleus</location>
    </subcellularLocation>
</comment>
<proteinExistence type="inferred from homology"/>
<comment type="function">
    <text evidence="7">Component of the EKC/KEOPS complex that is required for the formation of a threonylcarbamoyl group on adenosine at position 37 (t(6)A37) in tRNAs that read codons beginning with adenine. The complex is probably involved in the transfer of the threonylcarbamoyl moiety of threonylcarbamoyl-AMP (TC-AMP) to the N6 group of A37. LAGE3 functions as a dimerization module for the complex.</text>
</comment>
<comment type="caution">
    <text evidence="9">The sequence shown here is derived from an EMBL/GenBank/DDBJ whole genome shotgun (WGS) entry which is preliminary data.</text>
</comment>
<reference evidence="9 10" key="1">
    <citation type="submission" date="2024-05" db="EMBL/GenBank/DDBJ databases">
        <title>Genetic variation in Jamaican populations of the coffee berry borer (Hypothenemus hampei).</title>
        <authorList>
            <person name="Errbii M."/>
            <person name="Myrie A."/>
        </authorList>
    </citation>
    <scope>NUCLEOTIDE SEQUENCE [LARGE SCALE GENOMIC DNA]</scope>
    <source>
        <strain evidence="9">JA-Hopewell-2020-01-JO</strain>
        <tissue evidence="9">Whole body</tissue>
    </source>
</reference>
<dbReference type="InterPro" id="IPR015419">
    <property type="entry name" value="CTAG/Pcc1"/>
</dbReference>
<evidence type="ECO:0000313" key="9">
    <source>
        <dbReference type="EMBL" id="KAL1513180.1"/>
    </source>
</evidence>
<dbReference type="AlphaFoldDB" id="A0ABD1F6G5"/>
<keyword evidence="10" id="KW-1185">Reference proteome</keyword>
<evidence type="ECO:0000256" key="1">
    <source>
        <dbReference type="ARBA" id="ARBA00004123"/>
    </source>
</evidence>
<gene>
    <name evidence="9" type="ORF">ABEB36_002625</name>
</gene>
<dbReference type="Pfam" id="PF09341">
    <property type="entry name" value="Pcc1"/>
    <property type="match status" value="1"/>
</dbReference>
<evidence type="ECO:0000256" key="2">
    <source>
        <dbReference type="ARBA" id="ARBA00004496"/>
    </source>
</evidence>
<evidence type="ECO:0000256" key="6">
    <source>
        <dbReference type="ARBA" id="ARBA00023242"/>
    </source>
</evidence>